<dbReference type="AlphaFoldDB" id="A0A8X6H769"/>
<accession>A0A8X6H769</accession>
<dbReference type="EMBL" id="BMAO01010618">
    <property type="protein sequence ID" value="GFQ68387.1"/>
    <property type="molecule type" value="Genomic_DNA"/>
</dbReference>
<comment type="caution">
    <text evidence="1">The sequence shown here is derived from an EMBL/GenBank/DDBJ whole genome shotgun (WGS) entry which is preliminary data.</text>
</comment>
<organism evidence="1 2">
    <name type="scientific">Trichonephila clavata</name>
    <name type="common">Joro spider</name>
    <name type="synonym">Nephila clavata</name>
    <dbReference type="NCBI Taxonomy" id="2740835"/>
    <lineage>
        <taxon>Eukaryota</taxon>
        <taxon>Metazoa</taxon>
        <taxon>Ecdysozoa</taxon>
        <taxon>Arthropoda</taxon>
        <taxon>Chelicerata</taxon>
        <taxon>Arachnida</taxon>
        <taxon>Araneae</taxon>
        <taxon>Araneomorphae</taxon>
        <taxon>Entelegynae</taxon>
        <taxon>Araneoidea</taxon>
        <taxon>Nephilidae</taxon>
        <taxon>Trichonephila</taxon>
    </lineage>
</organism>
<name>A0A8X6H769_TRICU</name>
<evidence type="ECO:0000313" key="1">
    <source>
        <dbReference type="EMBL" id="GFQ68387.1"/>
    </source>
</evidence>
<sequence>MTKTSFAADEVELQLDFCVRGEDFSDDQLGSSFLFLLSDYLPCLNLIGSMCERKNGKELRLRRLLGRQTETPKRD</sequence>
<reference evidence="1" key="1">
    <citation type="submission" date="2020-07" db="EMBL/GenBank/DDBJ databases">
        <title>Multicomponent nature underlies the extraordinary mechanical properties of spider dragline silk.</title>
        <authorList>
            <person name="Kono N."/>
            <person name="Nakamura H."/>
            <person name="Mori M."/>
            <person name="Yoshida Y."/>
            <person name="Ohtoshi R."/>
            <person name="Malay A.D."/>
            <person name="Moran D.A.P."/>
            <person name="Tomita M."/>
            <person name="Numata K."/>
            <person name="Arakawa K."/>
        </authorList>
    </citation>
    <scope>NUCLEOTIDE SEQUENCE</scope>
</reference>
<proteinExistence type="predicted"/>
<evidence type="ECO:0000313" key="2">
    <source>
        <dbReference type="Proteomes" id="UP000887116"/>
    </source>
</evidence>
<dbReference type="Proteomes" id="UP000887116">
    <property type="component" value="Unassembled WGS sequence"/>
</dbReference>
<protein>
    <submittedName>
        <fullName evidence="1">Uncharacterized protein</fullName>
    </submittedName>
</protein>
<keyword evidence="2" id="KW-1185">Reference proteome</keyword>
<gene>
    <name evidence="1" type="ORF">TNCT_703741</name>
</gene>